<dbReference type="EMBL" id="DF973587">
    <property type="protein sequence ID" value="GAU35351.1"/>
    <property type="molecule type" value="Genomic_DNA"/>
</dbReference>
<name>A0A2Z6MVG8_TRISU</name>
<proteinExistence type="predicted"/>
<sequence>MGGMGQLPGRQRTGDQGEWIWVSRRRRKATGPARTGQDDLRHFNGHDRCDSSLLDDDYGRIHGRSDCFVADYRGGGYDRDRSRFGTRHRDRDRTDVPTSDSTLHSLNYKTNISEVPKEFQVKGGSGVEQFNSGGSITQPLTDAVQKFSGSTIRVCEICKTKFDRFVREVNGEGVGGGRVDEGEKIRVEKKIKRVACDVVVVDSICKRELDRVKEEAIVSEEERVREMEVRMGVDGREEKEAVMPSVEEVKENVVEGEMEVNEQKVWKYMPFEEDVIWAGECSLAKLSHGYGCSFVQQALVDAGLENITLIPLGGDKVLVHPHDVIYERGAWVHCFGVLVHAWNNIFFAELAESHGRLLKIDECTSNKSRMDYARFKIATHSLKEINVSFQVLIDNRLTSIRLIEDIDFEFASDACLVTWGGVIKNRVSPKQATSLQLVSEHSVMKSEQRVSHGSSKSLKLKKCKFTPSIKGMKKLARLSAADRNALIPSLKNAKRRKPGSSSVKVNSQGKQGTSLTAGSSFFGKDTGSKDWNNWVALHGDEQTTQRDVAVVGNCIGVKCSNSFEVLDRGKGRVREKVVMKELVLGCVGKLANIFLQVDEVDIWVWKLHSSQSYSVKSAYSYLSASETRISDSFDRSQPLIFSVPSVRSVVARDIEVVGHFDGASWCGRCSFNPILRTGWCIKGLYKSFYHHLDIGSLSDLA</sequence>
<evidence type="ECO:0000313" key="2">
    <source>
        <dbReference type="EMBL" id="GAU35351.1"/>
    </source>
</evidence>
<feature type="region of interest" description="Disordered" evidence="1">
    <location>
        <begin position="81"/>
        <end position="103"/>
    </location>
</feature>
<accession>A0A2Z6MVG8</accession>
<protein>
    <submittedName>
        <fullName evidence="2">Uncharacterized protein</fullName>
    </submittedName>
</protein>
<keyword evidence="3" id="KW-1185">Reference proteome</keyword>
<evidence type="ECO:0000256" key="1">
    <source>
        <dbReference type="SAM" id="MobiDB-lite"/>
    </source>
</evidence>
<reference evidence="3" key="1">
    <citation type="journal article" date="2017" name="Front. Plant Sci.">
        <title>Climate Clever Clovers: New Paradigm to Reduce the Environmental Footprint of Ruminants by Breeding Low Methanogenic Forages Utilizing Haplotype Variation.</title>
        <authorList>
            <person name="Kaur P."/>
            <person name="Appels R."/>
            <person name="Bayer P.E."/>
            <person name="Keeble-Gagnere G."/>
            <person name="Wang J."/>
            <person name="Hirakawa H."/>
            <person name="Shirasawa K."/>
            <person name="Vercoe P."/>
            <person name="Stefanova K."/>
            <person name="Durmic Z."/>
            <person name="Nichols P."/>
            <person name="Revell C."/>
            <person name="Isobe S.N."/>
            <person name="Edwards D."/>
            <person name="Erskine W."/>
        </authorList>
    </citation>
    <scope>NUCLEOTIDE SEQUENCE [LARGE SCALE GENOMIC DNA]</scope>
    <source>
        <strain evidence="3">cv. Daliak</strain>
    </source>
</reference>
<organism evidence="2 3">
    <name type="scientific">Trifolium subterraneum</name>
    <name type="common">Subterranean clover</name>
    <dbReference type="NCBI Taxonomy" id="3900"/>
    <lineage>
        <taxon>Eukaryota</taxon>
        <taxon>Viridiplantae</taxon>
        <taxon>Streptophyta</taxon>
        <taxon>Embryophyta</taxon>
        <taxon>Tracheophyta</taxon>
        <taxon>Spermatophyta</taxon>
        <taxon>Magnoliopsida</taxon>
        <taxon>eudicotyledons</taxon>
        <taxon>Gunneridae</taxon>
        <taxon>Pentapetalae</taxon>
        <taxon>rosids</taxon>
        <taxon>fabids</taxon>
        <taxon>Fabales</taxon>
        <taxon>Fabaceae</taxon>
        <taxon>Papilionoideae</taxon>
        <taxon>50 kb inversion clade</taxon>
        <taxon>NPAAA clade</taxon>
        <taxon>Hologalegina</taxon>
        <taxon>IRL clade</taxon>
        <taxon>Trifolieae</taxon>
        <taxon>Trifolium</taxon>
    </lineage>
</organism>
<dbReference type="AlphaFoldDB" id="A0A2Z6MVG8"/>
<dbReference type="Proteomes" id="UP000242715">
    <property type="component" value="Unassembled WGS sequence"/>
</dbReference>
<evidence type="ECO:0000313" key="3">
    <source>
        <dbReference type="Proteomes" id="UP000242715"/>
    </source>
</evidence>
<feature type="region of interest" description="Disordered" evidence="1">
    <location>
        <begin position="492"/>
        <end position="517"/>
    </location>
</feature>
<feature type="region of interest" description="Disordered" evidence="1">
    <location>
        <begin position="1"/>
        <end position="39"/>
    </location>
</feature>
<dbReference type="PANTHER" id="PTHR34427:SF5">
    <property type="entry name" value="DUF4283 DOMAIN-CONTAINING PROTEIN"/>
    <property type="match status" value="1"/>
</dbReference>
<feature type="compositionally biased region" description="Polar residues" evidence="1">
    <location>
        <begin position="499"/>
        <end position="517"/>
    </location>
</feature>
<gene>
    <name evidence="2" type="ORF">TSUD_337430</name>
</gene>
<dbReference type="PANTHER" id="PTHR34427">
    <property type="entry name" value="DUF4283 DOMAIN PROTEIN"/>
    <property type="match status" value="1"/>
</dbReference>
<feature type="compositionally biased region" description="Basic and acidic residues" evidence="1">
    <location>
        <begin position="81"/>
        <end position="95"/>
    </location>
</feature>